<feature type="domain" description="Ppx/GppA phosphatase N-terminal" evidence="1">
    <location>
        <begin position="42"/>
        <end position="289"/>
    </location>
</feature>
<dbReference type="AlphaFoldDB" id="A0A434AGS8"/>
<dbReference type="InterPro" id="IPR003695">
    <property type="entry name" value="Ppx_GppA_N"/>
</dbReference>
<dbReference type="PANTHER" id="PTHR30005">
    <property type="entry name" value="EXOPOLYPHOSPHATASE"/>
    <property type="match status" value="1"/>
</dbReference>
<protein>
    <submittedName>
        <fullName evidence="2">Exopolyphosphatase</fullName>
    </submittedName>
</protein>
<evidence type="ECO:0000313" key="2">
    <source>
        <dbReference type="EMBL" id="RUT73576.1"/>
    </source>
</evidence>
<dbReference type="Gene3D" id="3.30.420.150">
    <property type="entry name" value="Exopolyphosphatase. Domain 2"/>
    <property type="match status" value="1"/>
</dbReference>
<dbReference type="RefSeq" id="WP_127344360.1">
    <property type="nucleotide sequence ID" value="NZ_RJJX01000019.1"/>
</dbReference>
<accession>A0A434AGS8</accession>
<gene>
    <name evidence="2" type="ORF">DLK05_12790</name>
</gene>
<evidence type="ECO:0000259" key="1">
    <source>
        <dbReference type="Pfam" id="PF02541"/>
    </source>
</evidence>
<organism evidence="2 3">
    <name type="scientific">Ancylomarina longa</name>
    <dbReference type="NCBI Taxonomy" id="2487017"/>
    <lineage>
        <taxon>Bacteria</taxon>
        <taxon>Pseudomonadati</taxon>
        <taxon>Bacteroidota</taxon>
        <taxon>Bacteroidia</taxon>
        <taxon>Marinilabiliales</taxon>
        <taxon>Marinifilaceae</taxon>
        <taxon>Ancylomarina</taxon>
    </lineage>
</organism>
<comment type="caution">
    <text evidence="2">The sequence shown here is derived from an EMBL/GenBank/DDBJ whole genome shotgun (WGS) entry which is preliminary data.</text>
</comment>
<reference evidence="2 3" key="1">
    <citation type="submission" date="2018-11" db="EMBL/GenBank/DDBJ databases">
        <title>Parancylomarina longa gen. nov., sp. nov., isolated from sediments of southern Okinawa.</title>
        <authorList>
            <person name="Fu T."/>
        </authorList>
    </citation>
    <scope>NUCLEOTIDE SEQUENCE [LARGE SCALE GENOMIC DNA]</scope>
    <source>
        <strain evidence="2 3">T3-2 S1-C</strain>
    </source>
</reference>
<dbReference type="GO" id="GO:0016462">
    <property type="term" value="F:pyrophosphatase activity"/>
    <property type="evidence" value="ECO:0007669"/>
    <property type="project" value="TreeGrafter"/>
</dbReference>
<dbReference type="Proteomes" id="UP000282985">
    <property type="component" value="Unassembled WGS sequence"/>
</dbReference>
<dbReference type="Pfam" id="PF02541">
    <property type="entry name" value="Ppx-GppA"/>
    <property type="match status" value="1"/>
</dbReference>
<dbReference type="PANTHER" id="PTHR30005:SF0">
    <property type="entry name" value="RETROGRADE REGULATION PROTEIN 2"/>
    <property type="match status" value="1"/>
</dbReference>
<dbReference type="CDD" id="cd24006">
    <property type="entry name" value="ASKHA_NBD_PPX_GppA"/>
    <property type="match status" value="1"/>
</dbReference>
<dbReference type="InterPro" id="IPR050273">
    <property type="entry name" value="GppA/Ppx_hydrolase"/>
</dbReference>
<evidence type="ECO:0000313" key="3">
    <source>
        <dbReference type="Proteomes" id="UP000282985"/>
    </source>
</evidence>
<sequence length="301" mass="33992">MKIMKFGAIDIGSNAIRLLFMNVFEVGDNTYFKKSSLIRVPIRLGTDTFIDKFISPLKADKLINSMKAFKKLMDVHEVVNYRACATSAMREAANGAEIIKKIEEESNIKIDIINGKEEASIIFDNKIADKLDPQKDYLYVDVGGGSTELTLFSKGICTFSASFNIGTLKILRNCVPKGEFIRLKECLLDICPNCENIEIIGSGGNINRLVKLSTPKKEKFLSYLELKSIYEDLKIYSQEELMINYDMNPDRADVIIPAATIFLSIMEWSKAEIIHVPKIGVTDGIVHQLYKEYHQNRLVIS</sequence>
<name>A0A434AGS8_9BACT</name>
<keyword evidence="3" id="KW-1185">Reference proteome</keyword>
<dbReference type="OrthoDB" id="9814545at2"/>
<dbReference type="Gene3D" id="3.30.420.40">
    <property type="match status" value="1"/>
</dbReference>
<proteinExistence type="predicted"/>
<dbReference type="SUPFAM" id="SSF53067">
    <property type="entry name" value="Actin-like ATPase domain"/>
    <property type="match status" value="2"/>
</dbReference>
<dbReference type="InterPro" id="IPR043129">
    <property type="entry name" value="ATPase_NBD"/>
</dbReference>
<dbReference type="EMBL" id="RJJX01000019">
    <property type="protein sequence ID" value="RUT73576.1"/>
    <property type="molecule type" value="Genomic_DNA"/>
</dbReference>